<feature type="region of interest" description="Disordered" evidence="1">
    <location>
        <begin position="675"/>
        <end position="694"/>
    </location>
</feature>
<sequence>MAAPGKPMAKRAINPSVRTPPGPGVRGRTAVFPVSKTVHVSGQAEARVLDSDIVRQFDFPTHEKGELPQRPSTSGGPASKSTFSAPKHFNKRETRDDLHLKPLTVARGRETALYDLPPPSPIPKSATSSGSLSPNPFPLRTSSLAGSIRSRSPDSPAIEAIDMESQLGIGMALGSPSHPPPPPQAQQPAVWNQHVHFDTPRVASPEEMKATDKWPETAAVLPKQKASKWKILGGLFGGGKKTGAPSPQQFYQVQPDVGVQPSVEAESTSSLNNTAEYPKGRGRTVSERKINKHKPDMKRANTAPSNSLISEHNSQNTGTPKITLDGGPLLNIDIPSVEMERYSVMFGSVLKPSASSSSALLARRQATLDKLKTVNEALQERERELEEKERLLRPRRATSPQPTKSPAFSLFPNTPPPPLRLIPKDPSSSEPRHKSPLQRSNTAPGALSPARATFEELSAPKEESKSKHALHQAPPIAPSQHADARSKPKHQPIVTKFSQEESYLEMKSPNGSVMSFENEVYDPAPFPMKPKLYSPAWEMVTAHPTAGAGSVSSNSTLNSASSANTSISSPPDSSIAPGRQRARTVTKGTASSATNAQDVPIVFAPTPLRERTNTSTKLQPILSAAEIAAISQQPLKSSVAISQPNPNSASNNRMQNSNLPTPVKTAPKSRARAQTHIGHQKETSSALENSRLSDEQRLETAADVSIARQISVSRQQRQLLIPIKKSAGSPSPSSQGLASNPRMKVKTELAGLGERLVDSPVRALTPTLVVVGAEPTEGRMRGIRKDSGNAASGGGHLGVISSPHMHQHRRSEVGVVERA</sequence>
<dbReference type="EMBL" id="JBFCZG010000007">
    <property type="protein sequence ID" value="KAL3420144.1"/>
    <property type="molecule type" value="Genomic_DNA"/>
</dbReference>
<feature type="region of interest" description="Disordered" evidence="1">
    <location>
        <begin position="59"/>
        <end position="154"/>
    </location>
</feature>
<feature type="compositionally biased region" description="Basic and acidic residues" evidence="1">
    <location>
        <begin position="91"/>
        <end position="100"/>
    </location>
</feature>
<evidence type="ECO:0000313" key="2">
    <source>
        <dbReference type="EMBL" id="KAL3420144.1"/>
    </source>
</evidence>
<feature type="compositionally biased region" description="Polar residues" evidence="1">
    <location>
        <begin position="302"/>
        <end position="320"/>
    </location>
</feature>
<dbReference type="Proteomes" id="UP001629113">
    <property type="component" value="Unassembled WGS sequence"/>
</dbReference>
<evidence type="ECO:0000256" key="1">
    <source>
        <dbReference type="SAM" id="MobiDB-lite"/>
    </source>
</evidence>
<name>A0ABR4PA00_9HELO</name>
<proteinExistence type="predicted"/>
<feature type="compositionally biased region" description="Polar residues" evidence="1">
    <location>
        <begin position="265"/>
        <end position="275"/>
    </location>
</feature>
<feature type="compositionally biased region" description="Polar residues" evidence="1">
    <location>
        <begin position="638"/>
        <end position="660"/>
    </location>
</feature>
<feature type="compositionally biased region" description="Low complexity" evidence="1">
    <location>
        <begin position="550"/>
        <end position="577"/>
    </location>
</feature>
<feature type="region of interest" description="Disordered" evidence="1">
    <location>
        <begin position="263"/>
        <end position="322"/>
    </location>
</feature>
<organism evidence="2 3">
    <name type="scientific">Phlyctema vagabunda</name>
    <dbReference type="NCBI Taxonomy" id="108571"/>
    <lineage>
        <taxon>Eukaryota</taxon>
        <taxon>Fungi</taxon>
        <taxon>Dikarya</taxon>
        <taxon>Ascomycota</taxon>
        <taxon>Pezizomycotina</taxon>
        <taxon>Leotiomycetes</taxon>
        <taxon>Helotiales</taxon>
        <taxon>Dermateaceae</taxon>
        <taxon>Phlyctema</taxon>
    </lineage>
</organism>
<keyword evidence="3" id="KW-1185">Reference proteome</keyword>
<feature type="compositionally biased region" description="Polar residues" evidence="1">
    <location>
        <begin position="586"/>
        <end position="597"/>
    </location>
</feature>
<reference evidence="2 3" key="1">
    <citation type="submission" date="2024-06" db="EMBL/GenBank/DDBJ databases">
        <title>Complete genome of Phlyctema vagabunda strain 19-DSS-EL-015.</title>
        <authorList>
            <person name="Fiorenzani C."/>
        </authorList>
    </citation>
    <scope>NUCLEOTIDE SEQUENCE [LARGE SCALE GENOMIC DNA]</scope>
    <source>
        <strain evidence="2 3">19-DSS-EL-015</strain>
    </source>
</reference>
<feature type="region of interest" description="Disordered" evidence="1">
    <location>
        <begin position="380"/>
        <end position="492"/>
    </location>
</feature>
<feature type="region of interest" description="Disordered" evidence="1">
    <location>
        <begin position="1"/>
        <end position="28"/>
    </location>
</feature>
<evidence type="ECO:0000313" key="3">
    <source>
        <dbReference type="Proteomes" id="UP001629113"/>
    </source>
</evidence>
<feature type="region of interest" description="Disordered" evidence="1">
    <location>
        <begin position="638"/>
        <end position="670"/>
    </location>
</feature>
<protein>
    <submittedName>
        <fullName evidence="2">Uncharacterized protein</fullName>
    </submittedName>
</protein>
<feature type="compositionally biased region" description="Basic and acidic residues" evidence="1">
    <location>
        <begin position="810"/>
        <end position="819"/>
    </location>
</feature>
<feature type="compositionally biased region" description="Basic and acidic residues" evidence="1">
    <location>
        <begin position="380"/>
        <end position="392"/>
    </location>
</feature>
<feature type="region of interest" description="Disordered" evidence="1">
    <location>
        <begin position="779"/>
        <end position="819"/>
    </location>
</feature>
<feature type="compositionally biased region" description="Polar residues" evidence="1">
    <location>
        <begin position="125"/>
        <end position="145"/>
    </location>
</feature>
<comment type="caution">
    <text evidence="2">The sequence shown here is derived from an EMBL/GenBank/DDBJ whole genome shotgun (WGS) entry which is preliminary data.</text>
</comment>
<accession>A0ABR4PA00</accession>
<gene>
    <name evidence="2" type="ORF">PVAG01_08643</name>
</gene>
<feature type="region of interest" description="Disordered" evidence="1">
    <location>
        <begin position="547"/>
        <end position="614"/>
    </location>
</feature>
<feature type="compositionally biased region" description="Basic and acidic residues" evidence="1">
    <location>
        <begin position="284"/>
        <end position="299"/>
    </location>
</feature>
<feature type="compositionally biased region" description="Polar residues" evidence="1">
    <location>
        <begin position="70"/>
        <end position="84"/>
    </location>
</feature>